<dbReference type="PANTHER" id="PTHR36181:SF3">
    <property type="entry name" value="INTRON-ENCODED DNA ENDONUCLEASE AI5 BETA"/>
    <property type="match status" value="1"/>
</dbReference>
<dbReference type="EMBL" id="KJ459953">
    <property type="protein sequence ID" value="AHY04995.1"/>
    <property type="molecule type" value="Genomic_DNA"/>
</dbReference>
<geneLocation type="mitochondrion" evidence="2"/>
<protein>
    <recommendedName>
        <fullName evidence="1">Homing endonuclease LAGLIDADG domain-containing protein</fullName>
    </recommendedName>
</protein>
<evidence type="ECO:0000313" key="2">
    <source>
        <dbReference type="EMBL" id="AHY04995.1"/>
    </source>
</evidence>
<dbReference type="GO" id="GO:0004519">
    <property type="term" value="F:endonuclease activity"/>
    <property type="evidence" value="ECO:0007669"/>
    <property type="project" value="InterPro"/>
</dbReference>
<sequence>KRIIGLVAFIAGFILCMKLMQLYAGKISKLYKYSIQNYRDIVTKLYRWDNQQIIILNELKVIISLFFMEVRLLNMRISETLCCSVNIDYDRPLSVHTLNSKKPLNDLELGHYLAGLIDGDGHFSKIGQLVIAYDEKDDSAAYWLKTQIGYGTVSKIKNKKALKYVLSHSEGVKKVIHLINGKLRTVTKFNQVQYLLNNHKLISNYSQPFTMNTSTDFNNHWLAGFIDSDGSFQIKTLMSSNNPNCSRSKKPEVRLKLQIAQKQRDIFDAIRLFLAGPTKKGVYIGERVHKYKNGSELTTYYLETTSFSVFKRVANYIDHYPLISYKRLKYMWIRKAYLIVQSKDHINPEGFKKIQEFKEKMKY</sequence>
<proteinExistence type="predicted"/>
<dbReference type="GO" id="GO:0005739">
    <property type="term" value="C:mitochondrion"/>
    <property type="evidence" value="ECO:0007669"/>
    <property type="project" value="UniProtKB-ARBA"/>
</dbReference>
<keyword evidence="2" id="KW-0496">Mitochondrion</keyword>
<dbReference type="SUPFAM" id="SSF55608">
    <property type="entry name" value="Homing endonucleases"/>
    <property type="match status" value="2"/>
</dbReference>
<dbReference type="Gene3D" id="3.10.28.10">
    <property type="entry name" value="Homing endonucleases"/>
    <property type="match status" value="2"/>
</dbReference>
<dbReference type="AlphaFoldDB" id="A0A023UN55"/>
<accession>A0A023UN55</accession>
<name>A0A023UN55_MAGMU</name>
<feature type="non-terminal residue" evidence="2">
    <location>
        <position position="1"/>
    </location>
</feature>
<evidence type="ECO:0000259" key="1">
    <source>
        <dbReference type="Pfam" id="PF00961"/>
    </source>
</evidence>
<dbReference type="InterPro" id="IPR004860">
    <property type="entry name" value="LAGLIDADG_dom"/>
</dbReference>
<organism evidence="2">
    <name type="scientific">Magnusiomyces magnusii</name>
    <name type="common">Yeast</name>
    <name type="synonym">Dipodascus magnusii</name>
    <dbReference type="NCBI Taxonomy" id="43963"/>
    <lineage>
        <taxon>Eukaryota</taxon>
        <taxon>Fungi</taxon>
        <taxon>Dikarya</taxon>
        <taxon>Ascomycota</taxon>
        <taxon>Saccharomycotina</taxon>
        <taxon>Dipodascomycetes</taxon>
        <taxon>Dipodascales</taxon>
        <taxon>Dipodascaceae</taxon>
        <taxon>Magnusiomyces</taxon>
    </lineage>
</organism>
<dbReference type="Pfam" id="PF00961">
    <property type="entry name" value="LAGLIDADG_1"/>
    <property type="match status" value="1"/>
</dbReference>
<dbReference type="InterPro" id="IPR051289">
    <property type="entry name" value="LAGLIDADG_Endonuclease"/>
</dbReference>
<dbReference type="PANTHER" id="PTHR36181">
    <property type="entry name" value="INTRON-ENCODED ENDONUCLEASE AI3-RELATED"/>
    <property type="match status" value="1"/>
</dbReference>
<gene>
    <name evidence="2" type="primary">orf363</name>
</gene>
<dbReference type="InterPro" id="IPR027434">
    <property type="entry name" value="Homing_endonucl"/>
</dbReference>
<feature type="domain" description="Homing endonuclease LAGLIDADG" evidence="1">
    <location>
        <begin position="222"/>
        <end position="337"/>
    </location>
</feature>
<reference evidence="2" key="1">
    <citation type="journal article" date="2014" name="Proc. Natl. Acad. Sci. U.S.A.">
        <title>Massive programmed translational jumping in mitochondria.</title>
        <authorList>
            <person name="Lang B.F."/>
            <person name="Jakubkova M."/>
            <person name="Hegedusova E."/>
            <person name="Daoud R."/>
            <person name="Forget L."/>
            <person name="Brejova B."/>
            <person name="Vinar T."/>
            <person name="Kosa P."/>
            <person name="Fricova D."/>
            <person name="Nebohacova M."/>
            <person name="Griac P."/>
            <person name="Tomaska L."/>
            <person name="Burger G."/>
            <person name="Nosek J."/>
        </authorList>
    </citation>
    <scope>NUCLEOTIDE SEQUENCE</scope>
    <source>
        <strain evidence="2">270</strain>
    </source>
</reference>